<keyword evidence="3" id="KW-1185">Reference proteome</keyword>
<sequence length="170" mass="18621">MIISDALSILGLSSGASQDEIKAAYKDAAKKYHPDLDPEASAAGDEMMKLVNAAYDALKNATSTETEEATNSNYGEELNTALNAIINLDGLEIEICGSWIWVSGNTRQHKDALKAAGFKYASKKKKWNYRPAAWRSSSRGRYSMDQIRERHGSVRPSKTHFGYASLEAAA</sequence>
<geneLocation type="plasmid" evidence="2 3">
    <name>pAb134-03</name>
</geneLocation>
<reference evidence="2 3" key="1">
    <citation type="journal article" date="2021" name="Angew. Chem. Int. Ed. Engl.">
        <title>A novel family of nonribosomal peptides modulate collective behavior in Pseudovibrio bacteria isolated from marine sponges.</title>
        <authorList>
            <person name="Ioca L.P."/>
            <person name="Dai Y."/>
            <person name="Kunakom S."/>
            <person name="Diaz-Espinosa J."/>
            <person name="Krunic A."/>
            <person name="Crnkovic C.M."/>
            <person name="Orjala J."/>
            <person name="Sanchez L.M."/>
            <person name="Ferreira A.G."/>
            <person name="Berlinck R.G.S."/>
            <person name="Eustaquio A.S."/>
        </authorList>
    </citation>
    <scope>NUCLEOTIDE SEQUENCE [LARGE SCALE GENOMIC DNA]</scope>
    <source>
        <strain evidence="2 3">Ab134</strain>
        <plasmid evidence="2 3">pAb134-03</plasmid>
    </source>
</reference>
<organism evidence="2 3">
    <name type="scientific">Pseudovibrio brasiliensis</name>
    <dbReference type="NCBI Taxonomy" id="1898042"/>
    <lineage>
        <taxon>Bacteria</taxon>
        <taxon>Pseudomonadati</taxon>
        <taxon>Pseudomonadota</taxon>
        <taxon>Alphaproteobacteria</taxon>
        <taxon>Hyphomicrobiales</taxon>
        <taxon>Stappiaceae</taxon>
        <taxon>Pseudovibrio</taxon>
    </lineage>
</organism>
<accession>A0ABX8AY06</accession>
<dbReference type="Proteomes" id="UP000680706">
    <property type="component" value="Plasmid pAb134-03"/>
</dbReference>
<dbReference type="InterPro" id="IPR036869">
    <property type="entry name" value="J_dom_sf"/>
</dbReference>
<gene>
    <name evidence="2" type="ORF">KGB56_26005</name>
</gene>
<dbReference type="RefSeq" id="WP_075701485.1">
    <property type="nucleotide sequence ID" value="NZ_CP074129.1"/>
</dbReference>
<dbReference type="PANTHER" id="PTHR24074">
    <property type="entry name" value="CO-CHAPERONE PROTEIN DJLA"/>
    <property type="match status" value="1"/>
</dbReference>
<dbReference type="PROSITE" id="PS50076">
    <property type="entry name" value="DNAJ_2"/>
    <property type="match status" value="1"/>
</dbReference>
<dbReference type="EMBL" id="CP074129">
    <property type="protein sequence ID" value="QUS59072.1"/>
    <property type="molecule type" value="Genomic_DNA"/>
</dbReference>
<dbReference type="CDD" id="cd06257">
    <property type="entry name" value="DnaJ"/>
    <property type="match status" value="1"/>
</dbReference>
<dbReference type="Gene3D" id="1.10.287.110">
    <property type="entry name" value="DnaJ domain"/>
    <property type="match status" value="1"/>
</dbReference>
<name>A0ABX8AY06_9HYPH</name>
<feature type="domain" description="J" evidence="1">
    <location>
        <begin position="5"/>
        <end position="75"/>
    </location>
</feature>
<evidence type="ECO:0000259" key="1">
    <source>
        <dbReference type="PROSITE" id="PS50076"/>
    </source>
</evidence>
<dbReference type="InterPro" id="IPR050817">
    <property type="entry name" value="DjlA_DnaK_co-chaperone"/>
</dbReference>
<dbReference type="InterPro" id="IPR001623">
    <property type="entry name" value="DnaJ_domain"/>
</dbReference>
<evidence type="ECO:0000313" key="3">
    <source>
        <dbReference type="Proteomes" id="UP000680706"/>
    </source>
</evidence>
<dbReference type="Pfam" id="PF00226">
    <property type="entry name" value="DnaJ"/>
    <property type="match status" value="1"/>
</dbReference>
<proteinExistence type="predicted"/>
<dbReference type="PRINTS" id="PR00625">
    <property type="entry name" value="JDOMAIN"/>
</dbReference>
<protein>
    <submittedName>
        <fullName evidence="2">J domain-containing protein</fullName>
    </submittedName>
</protein>
<keyword evidence="2" id="KW-0614">Plasmid</keyword>
<dbReference type="SMART" id="SM00271">
    <property type="entry name" value="DnaJ"/>
    <property type="match status" value="1"/>
</dbReference>
<evidence type="ECO:0000313" key="2">
    <source>
        <dbReference type="EMBL" id="QUS59072.1"/>
    </source>
</evidence>
<dbReference type="SUPFAM" id="SSF46565">
    <property type="entry name" value="Chaperone J-domain"/>
    <property type="match status" value="1"/>
</dbReference>